<feature type="domain" description="YCII-related" evidence="2">
    <location>
        <begin position="8"/>
        <end position="90"/>
    </location>
</feature>
<comment type="caution">
    <text evidence="3">The sequence shown here is derived from an EMBL/GenBank/DDBJ whole genome shotgun (WGS) entry which is preliminary data.</text>
</comment>
<keyword evidence="4" id="KW-1185">Reference proteome</keyword>
<gene>
    <name evidence="3" type="ORF">JI741_12565</name>
</gene>
<evidence type="ECO:0000259" key="2">
    <source>
        <dbReference type="Pfam" id="PF03795"/>
    </source>
</evidence>
<evidence type="ECO:0000313" key="3">
    <source>
        <dbReference type="EMBL" id="MBL0742056.1"/>
    </source>
</evidence>
<dbReference type="Proteomes" id="UP000613030">
    <property type="component" value="Unassembled WGS sequence"/>
</dbReference>
<dbReference type="InterPro" id="IPR011008">
    <property type="entry name" value="Dimeric_a/b-barrel"/>
</dbReference>
<proteinExistence type="inferred from homology"/>
<dbReference type="InterPro" id="IPR005545">
    <property type="entry name" value="YCII"/>
</dbReference>
<sequence length="97" mass="10853">MDKKYFVLKLIPPRPDFASTMTDVERSIMHQHIAYWKPFLDTGKLLVYGPVLDPAGTFGLGIVCVENEAEARALLSNDPALSINTFEIFPMLAVVKQ</sequence>
<dbReference type="Gene3D" id="3.30.70.1060">
    <property type="entry name" value="Dimeric alpha+beta barrel"/>
    <property type="match status" value="1"/>
</dbReference>
<accession>A0ABS1KUR2</accession>
<protein>
    <recommendedName>
        <fullName evidence="2">YCII-related domain-containing protein</fullName>
    </recommendedName>
</protein>
<evidence type="ECO:0000256" key="1">
    <source>
        <dbReference type="ARBA" id="ARBA00007689"/>
    </source>
</evidence>
<organism evidence="3 4">
    <name type="scientific">Chryseolinea lacunae</name>
    <dbReference type="NCBI Taxonomy" id="2801331"/>
    <lineage>
        <taxon>Bacteria</taxon>
        <taxon>Pseudomonadati</taxon>
        <taxon>Bacteroidota</taxon>
        <taxon>Cytophagia</taxon>
        <taxon>Cytophagales</taxon>
        <taxon>Fulvivirgaceae</taxon>
        <taxon>Chryseolinea</taxon>
    </lineage>
</organism>
<dbReference type="Pfam" id="PF03795">
    <property type="entry name" value="YCII"/>
    <property type="match status" value="1"/>
</dbReference>
<dbReference type="EMBL" id="JAERRB010000003">
    <property type="protein sequence ID" value="MBL0742056.1"/>
    <property type="molecule type" value="Genomic_DNA"/>
</dbReference>
<comment type="similarity">
    <text evidence="1">Belongs to the YciI family.</text>
</comment>
<dbReference type="SUPFAM" id="SSF54909">
    <property type="entry name" value="Dimeric alpha+beta barrel"/>
    <property type="match status" value="1"/>
</dbReference>
<dbReference type="RefSeq" id="WP_202009827.1">
    <property type="nucleotide sequence ID" value="NZ_JAERRB010000003.1"/>
</dbReference>
<evidence type="ECO:0000313" key="4">
    <source>
        <dbReference type="Proteomes" id="UP000613030"/>
    </source>
</evidence>
<reference evidence="3 4" key="1">
    <citation type="submission" date="2021-01" db="EMBL/GenBank/DDBJ databases">
        <title>Chryseolinea sp. Jin1 Genome sequencing and assembly.</title>
        <authorList>
            <person name="Kim I."/>
        </authorList>
    </citation>
    <scope>NUCLEOTIDE SEQUENCE [LARGE SCALE GENOMIC DNA]</scope>
    <source>
        <strain evidence="3 4">Jin1</strain>
    </source>
</reference>
<name>A0ABS1KUR2_9BACT</name>